<sequence length="162" mass="18010">MGFSRCGDFARPVFFLCSPGVHPDFLILDTYTAYNRSKKDAVSSVCWHLLNVIASESCAVNSRLPSATVTVLLFLPRIDFELTQSTGRLFFRWLSIASLRSKYAGTRSGYLSASATDTAGFYRCRSAHHWQQLSSGALGCAIISLLERSPLALQDRRMSQNM</sequence>
<dbReference type="EMBL" id="KZ857440">
    <property type="protein sequence ID" value="RDX45172.1"/>
    <property type="molecule type" value="Genomic_DNA"/>
</dbReference>
<protein>
    <submittedName>
        <fullName evidence="1">Uncharacterized protein</fullName>
    </submittedName>
</protein>
<dbReference type="Proteomes" id="UP000256964">
    <property type="component" value="Unassembled WGS sequence"/>
</dbReference>
<name>A0A371CY04_9APHY</name>
<proteinExistence type="predicted"/>
<evidence type="ECO:0000313" key="2">
    <source>
        <dbReference type="Proteomes" id="UP000256964"/>
    </source>
</evidence>
<organism evidence="1 2">
    <name type="scientific">Lentinus brumalis</name>
    <dbReference type="NCBI Taxonomy" id="2498619"/>
    <lineage>
        <taxon>Eukaryota</taxon>
        <taxon>Fungi</taxon>
        <taxon>Dikarya</taxon>
        <taxon>Basidiomycota</taxon>
        <taxon>Agaricomycotina</taxon>
        <taxon>Agaricomycetes</taxon>
        <taxon>Polyporales</taxon>
        <taxon>Polyporaceae</taxon>
        <taxon>Lentinus</taxon>
    </lineage>
</organism>
<reference evidence="1 2" key="1">
    <citation type="journal article" date="2018" name="Biotechnol. Biofuels">
        <title>Integrative visual omics of the white-rot fungus Polyporus brumalis exposes the biotechnological potential of its oxidative enzymes for delignifying raw plant biomass.</title>
        <authorList>
            <person name="Miyauchi S."/>
            <person name="Rancon A."/>
            <person name="Drula E."/>
            <person name="Hage H."/>
            <person name="Chaduli D."/>
            <person name="Favel A."/>
            <person name="Grisel S."/>
            <person name="Henrissat B."/>
            <person name="Herpoel-Gimbert I."/>
            <person name="Ruiz-Duenas F.J."/>
            <person name="Chevret D."/>
            <person name="Hainaut M."/>
            <person name="Lin J."/>
            <person name="Wang M."/>
            <person name="Pangilinan J."/>
            <person name="Lipzen A."/>
            <person name="Lesage-Meessen L."/>
            <person name="Navarro D."/>
            <person name="Riley R."/>
            <person name="Grigoriev I.V."/>
            <person name="Zhou S."/>
            <person name="Raouche S."/>
            <person name="Rosso M.N."/>
        </authorList>
    </citation>
    <scope>NUCLEOTIDE SEQUENCE [LARGE SCALE GENOMIC DNA]</scope>
    <source>
        <strain evidence="1 2">BRFM 1820</strain>
    </source>
</reference>
<gene>
    <name evidence="1" type="ORF">OH76DRAFT_1016092</name>
</gene>
<accession>A0A371CY04</accession>
<evidence type="ECO:0000313" key="1">
    <source>
        <dbReference type="EMBL" id="RDX45172.1"/>
    </source>
</evidence>
<keyword evidence="2" id="KW-1185">Reference proteome</keyword>
<dbReference type="AlphaFoldDB" id="A0A371CY04"/>